<proteinExistence type="predicted"/>
<dbReference type="EMBL" id="JAAGPU010000016">
    <property type="protein sequence ID" value="NEU05169.1"/>
    <property type="molecule type" value="Genomic_DNA"/>
</dbReference>
<reference evidence="6 7" key="1">
    <citation type="submission" date="2020-02" db="EMBL/GenBank/DDBJ databases">
        <title>Genome assembly of a novel Clostridium senegalense strain.</title>
        <authorList>
            <person name="Gupta T.B."/>
            <person name="Jauregui R."/>
            <person name="Maclean P."/>
            <person name="Nawarathana A."/>
            <person name="Brightwell G."/>
        </authorList>
    </citation>
    <scope>NUCLEOTIDE SEQUENCE [LARGE SCALE GENOMIC DNA]</scope>
    <source>
        <strain evidence="6 7">AGRFS4</strain>
    </source>
</reference>
<dbReference type="GO" id="GO:0043115">
    <property type="term" value="F:precorrin-2 dehydrogenase activity"/>
    <property type="evidence" value="ECO:0007669"/>
    <property type="project" value="UniProtKB-EC"/>
</dbReference>
<dbReference type="InterPro" id="IPR036291">
    <property type="entry name" value="NAD(P)-bd_dom_sf"/>
</dbReference>
<dbReference type="GO" id="GO:0004325">
    <property type="term" value="F:ferrochelatase activity"/>
    <property type="evidence" value="ECO:0007669"/>
    <property type="project" value="InterPro"/>
</dbReference>
<gene>
    <name evidence="6" type="ORF">G3M99_09935</name>
</gene>
<evidence type="ECO:0000256" key="2">
    <source>
        <dbReference type="ARBA" id="ARBA00012400"/>
    </source>
</evidence>
<dbReference type="PANTHER" id="PTHR35330:SF1">
    <property type="entry name" value="SIROHEME BIOSYNTHESIS PROTEIN MET8"/>
    <property type="match status" value="1"/>
</dbReference>
<dbReference type="EC" id="1.3.1.76" evidence="2"/>
<dbReference type="Gene3D" id="3.40.50.720">
    <property type="entry name" value="NAD(P)-binding Rossmann-like Domain"/>
    <property type="match status" value="1"/>
</dbReference>
<dbReference type="SUPFAM" id="SSF51735">
    <property type="entry name" value="NAD(P)-binding Rossmann-fold domains"/>
    <property type="match status" value="1"/>
</dbReference>
<evidence type="ECO:0000313" key="7">
    <source>
        <dbReference type="Proteomes" id="UP000481872"/>
    </source>
</evidence>
<sequence>MKGNVAYLSLRTNSLKVLIIGGGKAGFIKLKSFTEKGASVKVVSKEFCKDIINYNSEKNFELSNEEYNDELINKAHIVVIATGDKELNDKIRHDCEENFKFYIDTTEVSKSLCTMSVIGETENMTFALQTKGKSPKTTLFMKDILKEKLMEYDNYIEFTVKIRNSVKDINKKKEVMNFIASKDFLYFFNKGYGEEILNLFYGGNNLEISNKKK</sequence>
<dbReference type="RefSeq" id="WP_199870047.1">
    <property type="nucleotide sequence ID" value="NZ_JAAGPU010000016.1"/>
</dbReference>
<keyword evidence="7" id="KW-1185">Reference proteome</keyword>
<organism evidence="6 7">
    <name type="scientific">Clostridium senegalense</name>
    <dbReference type="NCBI Taxonomy" id="1465809"/>
    <lineage>
        <taxon>Bacteria</taxon>
        <taxon>Bacillati</taxon>
        <taxon>Bacillota</taxon>
        <taxon>Clostridia</taxon>
        <taxon>Eubacteriales</taxon>
        <taxon>Clostridiaceae</taxon>
        <taxon>Clostridium</taxon>
    </lineage>
</organism>
<name>A0A6M0H3H4_9CLOT</name>
<dbReference type="SUPFAM" id="SSF75615">
    <property type="entry name" value="Siroheme synthase middle domains-like"/>
    <property type="match status" value="1"/>
</dbReference>
<keyword evidence="4" id="KW-0520">NAD</keyword>
<protein>
    <recommendedName>
        <fullName evidence="2">precorrin-2 dehydrogenase</fullName>
        <ecNumber evidence="2">1.3.1.76</ecNumber>
    </recommendedName>
</protein>
<evidence type="ECO:0000256" key="4">
    <source>
        <dbReference type="ARBA" id="ARBA00023027"/>
    </source>
</evidence>
<comment type="caution">
    <text evidence="6">The sequence shown here is derived from an EMBL/GenBank/DDBJ whole genome shotgun (WGS) entry which is preliminary data.</text>
</comment>
<keyword evidence="3" id="KW-0560">Oxidoreductase</keyword>
<dbReference type="PANTHER" id="PTHR35330">
    <property type="entry name" value="SIROHEME BIOSYNTHESIS PROTEIN MET8"/>
    <property type="match status" value="1"/>
</dbReference>
<dbReference type="UniPathway" id="UPA00262">
    <property type="reaction ID" value="UER00222"/>
</dbReference>
<dbReference type="InterPro" id="IPR028161">
    <property type="entry name" value="Met8-like"/>
</dbReference>
<keyword evidence="5" id="KW-0627">Porphyrin biosynthesis</keyword>
<dbReference type="NCBIfam" id="NF004045">
    <property type="entry name" value="PRK05562.1"/>
    <property type="match status" value="1"/>
</dbReference>
<evidence type="ECO:0000256" key="1">
    <source>
        <dbReference type="ARBA" id="ARBA00005010"/>
    </source>
</evidence>
<dbReference type="Pfam" id="PF13241">
    <property type="entry name" value="NAD_binding_7"/>
    <property type="match status" value="1"/>
</dbReference>
<evidence type="ECO:0000256" key="3">
    <source>
        <dbReference type="ARBA" id="ARBA00023002"/>
    </source>
</evidence>
<dbReference type="Proteomes" id="UP000481872">
    <property type="component" value="Unassembled WGS sequence"/>
</dbReference>
<evidence type="ECO:0000256" key="5">
    <source>
        <dbReference type="ARBA" id="ARBA00023244"/>
    </source>
</evidence>
<evidence type="ECO:0000313" key="6">
    <source>
        <dbReference type="EMBL" id="NEU05169.1"/>
    </source>
</evidence>
<comment type="pathway">
    <text evidence="1">Porphyrin-containing compound metabolism; siroheme biosynthesis; sirohydrochlorin from precorrin-2: step 1/1.</text>
</comment>
<dbReference type="GO" id="GO:0019354">
    <property type="term" value="P:siroheme biosynthetic process"/>
    <property type="evidence" value="ECO:0007669"/>
    <property type="project" value="UniProtKB-UniPathway"/>
</dbReference>
<accession>A0A6M0H3H4</accession>
<dbReference type="AlphaFoldDB" id="A0A6M0H3H4"/>